<keyword evidence="7 11" id="KW-0347">Helicase</keyword>
<comment type="function">
    <text evidence="10">ATP-dependent RNA helicase required for 60S ribosomal subunit synthesis. Involved in efficient pre-rRNA processing, predominantly at site A3, which is necessary for the normal formation of 25S and 5.8S rRNAs.</text>
</comment>
<keyword evidence="6 11" id="KW-0378">Hydrolase</keyword>
<feature type="compositionally biased region" description="Acidic residues" evidence="12">
    <location>
        <begin position="69"/>
        <end position="84"/>
    </location>
</feature>
<dbReference type="InterPro" id="IPR000629">
    <property type="entry name" value="RNA-helicase_DEAD-box_CS"/>
</dbReference>
<evidence type="ECO:0000256" key="8">
    <source>
        <dbReference type="ARBA" id="ARBA00022840"/>
    </source>
</evidence>
<evidence type="ECO:0000259" key="13">
    <source>
        <dbReference type="PROSITE" id="PS51192"/>
    </source>
</evidence>
<feature type="region of interest" description="Disordered" evidence="12">
    <location>
        <begin position="448"/>
        <end position="480"/>
    </location>
</feature>
<dbReference type="InterPro" id="IPR011545">
    <property type="entry name" value="DEAD/DEAH_box_helicase_dom"/>
</dbReference>
<keyword evidence="3" id="KW-0690">Ribosome biogenesis</keyword>
<feature type="region of interest" description="Disordered" evidence="12">
    <location>
        <begin position="1"/>
        <end position="44"/>
    </location>
</feature>
<keyword evidence="5 11" id="KW-0547">Nucleotide-binding</keyword>
<evidence type="ECO:0000256" key="10">
    <source>
        <dbReference type="ARBA" id="ARBA00037449"/>
    </source>
</evidence>
<feature type="compositionally biased region" description="Polar residues" evidence="12">
    <location>
        <begin position="133"/>
        <end position="145"/>
    </location>
</feature>
<evidence type="ECO:0000256" key="3">
    <source>
        <dbReference type="ARBA" id="ARBA00022517"/>
    </source>
</evidence>
<evidence type="ECO:0000313" key="14">
    <source>
        <dbReference type="EMBL" id="CAE0497951.1"/>
    </source>
</evidence>
<dbReference type="PROSITE" id="PS00039">
    <property type="entry name" value="DEAD_ATP_HELICASE"/>
    <property type="match status" value="1"/>
</dbReference>
<dbReference type="PROSITE" id="PS51192">
    <property type="entry name" value="HELICASE_ATP_BIND_1"/>
    <property type="match status" value="1"/>
</dbReference>
<evidence type="ECO:0000256" key="6">
    <source>
        <dbReference type="ARBA" id="ARBA00022801"/>
    </source>
</evidence>
<evidence type="ECO:0000256" key="9">
    <source>
        <dbReference type="ARBA" id="ARBA00023242"/>
    </source>
</evidence>
<feature type="compositionally biased region" description="Low complexity" evidence="12">
    <location>
        <begin position="467"/>
        <end position="477"/>
    </location>
</feature>
<feature type="region of interest" description="Disordered" evidence="12">
    <location>
        <begin position="368"/>
        <end position="410"/>
    </location>
</feature>
<dbReference type="GO" id="GO:0005524">
    <property type="term" value="F:ATP binding"/>
    <property type="evidence" value="ECO:0007669"/>
    <property type="project" value="UniProtKB-KW"/>
</dbReference>
<evidence type="ECO:0000256" key="12">
    <source>
        <dbReference type="SAM" id="MobiDB-lite"/>
    </source>
</evidence>
<feature type="compositionally biased region" description="Basic residues" evidence="12">
    <location>
        <begin position="9"/>
        <end position="19"/>
    </location>
</feature>
<dbReference type="CDD" id="cd00268">
    <property type="entry name" value="DEADc"/>
    <property type="match status" value="1"/>
</dbReference>
<feature type="compositionally biased region" description="Polar residues" evidence="12">
    <location>
        <begin position="371"/>
        <end position="385"/>
    </location>
</feature>
<dbReference type="Pfam" id="PF00270">
    <property type="entry name" value="DEAD"/>
    <property type="match status" value="1"/>
</dbReference>
<dbReference type="GO" id="GO:0016787">
    <property type="term" value="F:hydrolase activity"/>
    <property type="evidence" value="ECO:0007669"/>
    <property type="project" value="UniProtKB-KW"/>
</dbReference>
<dbReference type="SMART" id="SM00487">
    <property type="entry name" value="DEXDc"/>
    <property type="match status" value="1"/>
</dbReference>
<dbReference type="InterPro" id="IPR027417">
    <property type="entry name" value="P-loop_NTPase"/>
</dbReference>
<evidence type="ECO:0000256" key="1">
    <source>
        <dbReference type="ARBA" id="ARBA00004604"/>
    </source>
</evidence>
<sequence length="545" mass="57290">MGTDYDKRKGAKRAWKKVAAKGAEKALADEKTKRRDRKKRKGRRLCQGMCYKDPTITDEDLQWNGKADDAEDAAEVPSDIEDDVTAERKRSHASATSSFHANPAVQLVLEEARLEAKGSKKAKLQLLGESENDVINSNKPQQSGTEMPPGKSEQQTKAKGGKKKEEPKKKGNAGKEGVPVVRLSTGVHLLDPVAATDHANAQARAQAAARAGAEGARVMEPEALQRFPTLIQRFMVSQGFVEPTPIQATCWPPSCGGQDVLGVAEPGSGKTLAYLLPGIIKLQAAGHSNATSPANPPMLVLAPTRELALQVASTCRHVQKLTGLRTACIYGGVPKEQQVEVLQKHPHIVVATPGRLLDLIDDHALHIGPVPNSSPMQPSATSDTSARAAGSGSAPNGVAAEGGGSGGGGGETGTLYVVLDEADKMLSLGFKPQLERLRGMVLSDRAGEDIAGSEGHGGAAKKKAKKSQQQQQLQGGSRRPQVLMFTATMPQDTATAAASWLLPTAHRAIISGGSAAASISSTVTQVRGKEHQPSSAQVATVTPAQ</sequence>
<name>A0A7S3QZC2_DUNTE</name>
<evidence type="ECO:0000256" key="11">
    <source>
        <dbReference type="RuleBase" id="RU000492"/>
    </source>
</evidence>
<reference evidence="14" key="1">
    <citation type="submission" date="2021-01" db="EMBL/GenBank/DDBJ databases">
        <authorList>
            <person name="Corre E."/>
            <person name="Pelletier E."/>
            <person name="Niang G."/>
            <person name="Scheremetjew M."/>
            <person name="Finn R."/>
            <person name="Kale V."/>
            <person name="Holt S."/>
            <person name="Cochrane G."/>
            <person name="Meng A."/>
            <person name="Brown T."/>
            <person name="Cohen L."/>
        </authorList>
    </citation>
    <scope>NUCLEOTIDE SEQUENCE</scope>
    <source>
        <strain evidence="14">CCMP1320</strain>
    </source>
</reference>
<keyword evidence="8 11" id="KW-0067">ATP-binding</keyword>
<feature type="compositionally biased region" description="Gly residues" evidence="12">
    <location>
        <begin position="400"/>
        <end position="410"/>
    </location>
</feature>
<evidence type="ECO:0000256" key="7">
    <source>
        <dbReference type="ARBA" id="ARBA00022806"/>
    </source>
</evidence>
<dbReference type="InterPro" id="IPR014001">
    <property type="entry name" value="Helicase_ATP-bd"/>
</dbReference>
<feature type="region of interest" description="Disordered" evidence="12">
    <location>
        <begin position="57"/>
        <end position="104"/>
    </location>
</feature>
<feature type="region of interest" description="Disordered" evidence="12">
    <location>
        <begin position="125"/>
        <end position="178"/>
    </location>
</feature>
<proteinExistence type="inferred from homology"/>
<evidence type="ECO:0000256" key="2">
    <source>
        <dbReference type="ARBA" id="ARBA00009334"/>
    </source>
</evidence>
<evidence type="ECO:0000256" key="4">
    <source>
        <dbReference type="ARBA" id="ARBA00022552"/>
    </source>
</evidence>
<dbReference type="AlphaFoldDB" id="A0A7S3QZC2"/>
<feature type="compositionally biased region" description="Basic and acidic residues" evidence="12">
    <location>
        <begin position="22"/>
        <end position="33"/>
    </location>
</feature>
<feature type="compositionally biased region" description="Polar residues" evidence="12">
    <location>
        <begin position="533"/>
        <end position="545"/>
    </location>
</feature>
<accession>A0A7S3QZC2</accession>
<dbReference type="SUPFAM" id="SSF52540">
    <property type="entry name" value="P-loop containing nucleoside triphosphate hydrolases"/>
    <property type="match status" value="2"/>
</dbReference>
<dbReference type="GO" id="GO:0003676">
    <property type="term" value="F:nucleic acid binding"/>
    <property type="evidence" value="ECO:0007669"/>
    <property type="project" value="InterPro"/>
</dbReference>
<feature type="region of interest" description="Disordered" evidence="12">
    <location>
        <begin position="524"/>
        <end position="545"/>
    </location>
</feature>
<organism evidence="14">
    <name type="scientific">Dunaliella tertiolecta</name>
    <name type="common">Green alga</name>
    <dbReference type="NCBI Taxonomy" id="3047"/>
    <lineage>
        <taxon>Eukaryota</taxon>
        <taxon>Viridiplantae</taxon>
        <taxon>Chlorophyta</taxon>
        <taxon>core chlorophytes</taxon>
        <taxon>Chlorophyceae</taxon>
        <taxon>CS clade</taxon>
        <taxon>Chlamydomonadales</taxon>
        <taxon>Dunaliellaceae</taxon>
        <taxon>Dunaliella</taxon>
    </lineage>
</organism>
<comment type="similarity">
    <text evidence="2">Belongs to the DEAD box helicase family. DDX5/DBP2 subfamily.</text>
</comment>
<protein>
    <recommendedName>
        <fullName evidence="13">Helicase ATP-binding domain-containing protein</fullName>
    </recommendedName>
</protein>
<comment type="subcellular location">
    <subcellularLocation>
        <location evidence="1">Nucleus</location>
        <location evidence="1">Nucleolus</location>
    </subcellularLocation>
</comment>
<keyword evidence="9" id="KW-0539">Nucleus</keyword>
<dbReference type="EMBL" id="HBIP01021795">
    <property type="protein sequence ID" value="CAE0497951.1"/>
    <property type="molecule type" value="Transcribed_RNA"/>
</dbReference>
<dbReference type="Gene3D" id="3.40.50.300">
    <property type="entry name" value="P-loop containing nucleotide triphosphate hydrolases"/>
    <property type="match status" value="1"/>
</dbReference>
<gene>
    <name evidence="14" type="ORF">DTER00134_LOCUS13024</name>
</gene>
<feature type="compositionally biased region" description="Basic residues" evidence="12">
    <location>
        <begin position="34"/>
        <end position="44"/>
    </location>
</feature>
<dbReference type="GO" id="GO:0004386">
    <property type="term" value="F:helicase activity"/>
    <property type="evidence" value="ECO:0007669"/>
    <property type="project" value="UniProtKB-KW"/>
</dbReference>
<keyword evidence="4" id="KW-0698">rRNA processing</keyword>
<evidence type="ECO:0000256" key="5">
    <source>
        <dbReference type="ARBA" id="ARBA00022741"/>
    </source>
</evidence>
<dbReference type="InterPro" id="IPR044742">
    <property type="entry name" value="DEAD/DEAH_RhlB"/>
</dbReference>
<dbReference type="PANTHER" id="PTHR47958">
    <property type="entry name" value="ATP-DEPENDENT RNA HELICASE DBP3"/>
    <property type="match status" value="1"/>
</dbReference>
<feature type="domain" description="Helicase ATP-binding" evidence="13">
    <location>
        <begin position="251"/>
        <end position="507"/>
    </location>
</feature>